<gene>
    <name evidence="1" type="ORF">UT24_C0016G0059</name>
</gene>
<dbReference type="Proteomes" id="UP000033881">
    <property type="component" value="Unassembled WGS sequence"/>
</dbReference>
<proteinExistence type="predicted"/>
<dbReference type="AlphaFoldDB" id="A0A0G0PPS9"/>
<accession>A0A0G0PPS9</accession>
<reference evidence="1 2" key="1">
    <citation type="journal article" date="2015" name="Nature">
        <title>rRNA introns, odd ribosomes, and small enigmatic genomes across a large radiation of phyla.</title>
        <authorList>
            <person name="Brown C.T."/>
            <person name="Hug L.A."/>
            <person name="Thomas B.C."/>
            <person name="Sharon I."/>
            <person name="Castelle C.J."/>
            <person name="Singh A."/>
            <person name="Wilkins M.J."/>
            <person name="Williams K.H."/>
            <person name="Banfield J.F."/>
        </authorList>
    </citation>
    <scope>NUCLEOTIDE SEQUENCE [LARGE SCALE GENOMIC DNA]</scope>
</reference>
<dbReference type="EMBL" id="LBWB01000016">
    <property type="protein sequence ID" value="KKR00170.1"/>
    <property type="molecule type" value="Genomic_DNA"/>
</dbReference>
<comment type="caution">
    <text evidence="1">The sequence shown here is derived from an EMBL/GenBank/DDBJ whole genome shotgun (WGS) entry which is preliminary data.</text>
</comment>
<evidence type="ECO:0000313" key="2">
    <source>
        <dbReference type="Proteomes" id="UP000033881"/>
    </source>
</evidence>
<sequence length="42" mass="4796">MVTFIEFMSLLDGEYKETAAPKQSKASSIVQNAINTVRSWFR</sequence>
<protein>
    <submittedName>
        <fullName evidence="1">Uncharacterized protein</fullName>
    </submittedName>
</protein>
<evidence type="ECO:0000313" key="1">
    <source>
        <dbReference type="EMBL" id="KKR00170.1"/>
    </source>
</evidence>
<dbReference type="STRING" id="1618574.UT24_C0016G0059"/>
<organism evidence="1 2">
    <name type="scientific">Candidatus Woesebacteria bacterium GW2011_GWB1_39_12</name>
    <dbReference type="NCBI Taxonomy" id="1618574"/>
    <lineage>
        <taxon>Bacteria</taxon>
        <taxon>Candidatus Woeseibacteriota</taxon>
    </lineage>
</organism>
<name>A0A0G0PPS9_9BACT</name>